<dbReference type="FunFam" id="1.25.40.10:FF:000638">
    <property type="entry name" value="Pentatricopeptide repeat domain 1"/>
    <property type="match status" value="1"/>
</dbReference>
<evidence type="ECO:0000313" key="3">
    <source>
        <dbReference type="Ensembl" id="ENSPKIP00000035214.1"/>
    </source>
</evidence>
<dbReference type="PROSITE" id="PS51375">
    <property type="entry name" value="PPR"/>
    <property type="match status" value="2"/>
</dbReference>
<keyword evidence="4" id="KW-1185">Reference proteome</keyword>
<dbReference type="Gene3D" id="1.25.40.10">
    <property type="entry name" value="Tetratricopeptide repeat domain"/>
    <property type="match status" value="3"/>
</dbReference>
<feature type="region of interest" description="Disordered" evidence="2">
    <location>
        <begin position="691"/>
        <end position="715"/>
    </location>
</feature>
<dbReference type="GO" id="GO:0005759">
    <property type="term" value="C:mitochondrial matrix"/>
    <property type="evidence" value="ECO:0007669"/>
    <property type="project" value="TreeGrafter"/>
</dbReference>
<feature type="repeat" description="PPR" evidence="1">
    <location>
        <begin position="171"/>
        <end position="205"/>
    </location>
</feature>
<dbReference type="PANTHER" id="PTHR24014">
    <property type="entry name" value="2-OXOGLUTARATE AND IRON-DEPENDENT OXYGENASE DOMAIN-CONTAINING PROTEIN 2"/>
    <property type="match status" value="1"/>
</dbReference>
<name>A0A3B3SX16_9TELE</name>
<dbReference type="NCBIfam" id="TIGR00756">
    <property type="entry name" value="PPR"/>
    <property type="match status" value="1"/>
</dbReference>
<dbReference type="GeneTree" id="ENSGT00940000153974"/>
<feature type="region of interest" description="Disordered" evidence="2">
    <location>
        <begin position="54"/>
        <end position="75"/>
    </location>
</feature>
<dbReference type="Ensembl" id="ENSPKIT00000016142.1">
    <property type="protein sequence ID" value="ENSPKIP00000035214.1"/>
    <property type="gene ID" value="ENSPKIG00000014215.1"/>
</dbReference>
<evidence type="ECO:0000256" key="2">
    <source>
        <dbReference type="SAM" id="MobiDB-lite"/>
    </source>
</evidence>
<dbReference type="Proteomes" id="UP000261540">
    <property type="component" value="Unplaced"/>
</dbReference>
<dbReference type="Pfam" id="PF13041">
    <property type="entry name" value="PPR_2"/>
    <property type="match status" value="1"/>
</dbReference>
<protein>
    <submittedName>
        <fullName evidence="3">Pentatricopeptide repeat domain 1</fullName>
    </submittedName>
</protein>
<accession>A0A3B3SX16</accession>
<dbReference type="GO" id="GO:0042780">
    <property type="term" value="P:tRNA 3'-end processing"/>
    <property type="evidence" value="ECO:0007669"/>
    <property type="project" value="TreeGrafter"/>
</dbReference>
<reference evidence="3" key="2">
    <citation type="submission" date="2025-09" db="UniProtKB">
        <authorList>
            <consortium name="Ensembl"/>
        </authorList>
    </citation>
    <scope>IDENTIFICATION</scope>
</reference>
<reference evidence="3" key="1">
    <citation type="submission" date="2025-08" db="UniProtKB">
        <authorList>
            <consortium name="Ensembl"/>
        </authorList>
    </citation>
    <scope>IDENTIFICATION</scope>
</reference>
<organism evidence="3 4">
    <name type="scientific">Paramormyrops kingsleyae</name>
    <dbReference type="NCBI Taxonomy" id="1676925"/>
    <lineage>
        <taxon>Eukaryota</taxon>
        <taxon>Metazoa</taxon>
        <taxon>Chordata</taxon>
        <taxon>Craniata</taxon>
        <taxon>Vertebrata</taxon>
        <taxon>Euteleostomi</taxon>
        <taxon>Actinopterygii</taxon>
        <taxon>Neopterygii</taxon>
        <taxon>Teleostei</taxon>
        <taxon>Osteoglossocephala</taxon>
        <taxon>Osteoglossomorpha</taxon>
        <taxon>Osteoglossiformes</taxon>
        <taxon>Mormyridae</taxon>
        <taxon>Paramormyrops</taxon>
    </lineage>
</organism>
<dbReference type="AlphaFoldDB" id="A0A3B3SX16"/>
<dbReference type="FunFam" id="1.25.40.10:FF:001102">
    <property type="entry name" value="Pentatricopeptide repeat domain 1"/>
    <property type="match status" value="1"/>
</dbReference>
<dbReference type="Pfam" id="PF13812">
    <property type="entry name" value="PPR_3"/>
    <property type="match status" value="2"/>
</dbReference>
<dbReference type="InterPro" id="IPR002885">
    <property type="entry name" value="PPR_rpt"/>
</dbReference>
<dbReference type="InterPro" id="IPR011990">
    <property type="entry name" value="TPR-like_helical_dom_sf"/>
</dbReference>
<feature type="repeat" description="PPR" evidence="1">
    <location>
        <begin position="280"/>
        <end position="316"/>
    </location>
</feature>
<proteinExistence type="predicted"/>
<evidence type="ECO:0000313" key="4">
    <source>
        <dbReference type="Proteomes" id="UP000261540"/>
    </source>
</evidence>
<dbReference type="GO" id="GO:0000049">
    <property type="term" value="F:tRNA binding"/>
    <property type="evidence" value="ECO:0007669"/>
    <property type="project" value="TreeGrafter"/>
</dbReference>
<dbReference type="STRING" id="1676925.ENSPKIP00000035214"/>
<evidence type="ECO:0000256" key="1">
    <source>
        <dbReference type="PROSITE-ProRule" id="PRU00708"/>
    </source>
</evidence>
<sequence>MSLRFILRGRAILNHSLKYYTGSTWENHGGNVSVFKTVTSENIVFGHSRRFSSSVTSQNNSHNHKVDQRGPSASDICDKDTNVGTGHGFGSLSSRFSSRKFFRKTSPEVQDYAYSSENAEDEAELRPRPVRRNTQYWYFLQCKKLIKKNKLAEALDMFETQMLKVERLHPEEFNYTVLIGGCGRVGYVKKAFRLYSDMKKRGLVPTDATYTALFNACAESPWKESGLQQALSLQQELRRKNVQLSTITYHALLKTHALCSDLRGCFHVLREMMQSGHIITHETFNFLLMGCIKDQKDGFRLSLQVWRQMLKCGIKPNSHSYNLLLRAARDCGIGDPAVASLLLLRVDGASDPNATRRGRGSRERERVQEPHVMDFDVDAFERQVFVEKDPGCCDTTGHGGGVVSDRGGLDGTSLSEQTGFRQHNNPSQLPTPVLGRVCHDQSAPIQRLGENLPNLLNVGAVHSNVVSLGNIAHPWDRLALMGGMEGFLKKMLSDSLTPDIKTLTLLSEVTEPGDAAEAGLAVEAGLLSLSEQYRLKLDITFFNTLVRKRARAGDLNGAKALIPMLAERGLTADLQTYCSLAVGCSRKEDGLQLLSEMQASGIVPNTHVYSALISSASKRLDYIYLKEILKSMKHNKVAPTEVVIRQLEFVAQYPQKYDRYKTRNTYLDKIDGFRGYYAHWLKSMPGQETPHPWERFKLPTREPEDVSEEKNQAKE</sequence>
<dbReference type="PANTHER" id="PTHR24014:SF6">
    <property type="entry name" value="PENTATRICOPEPTIDE REPEAT-CONTAINING PROTEIN 1, MITOCHONDRIAL"/>
    <property type="match status" value="1"/>
</dbReference>